<feature type="compositionally biased region" description="Polar residues" evidence="24">
    <location>
        <begin position="129"/>
        <end position="138"/>
    </location>
</feature>
<dbReference type="InterPro" id="IPR000315">
    <property type="entry name" value="Znf_B-box"/>
</dbReference>
<evidence type="ECO:0000256" key="20">
    <source>
        <dbReference type="ARBA" id="ARBA00023329"/>
    </source>
</evidence>
<dbReference type="Gene3D" id="1.10.533.10">
    <property type="entry name" value="Death Domain, Fas"/>
    <property type="match status" value="1"/>
</dbReference>
<evidence type="ECO:0000256" key="13">
    <source>
        <dbReference type="ARBA" id="ARBA00022859"/>
    </source>
</evidence>
<dbReference type="SUPFAM" id="SSF57845">
    <property type="entry name" value="B-box zinc-binding domain"/>
    <property type="match status" value="1"/>
</dbReference>
<dbReference type="SMART" id="SM00336">
    <property type="entry name" value="BBOX"/>
    <property type="match status" value="1"/>
</dbReference>
<evidence type="ECO:0000256" key="18">
    <source>
        <dbReference type="ARBA" id="ARBA00023242"/>
    </source>
</evidence>
<feature type="compositionally biased region" description="Basic and acidic residues" evidence="24">
    <location>
        <begin position="320"/>
        <end position="341"/>
    </location>
</feature>
<dbReference type="Pfam" id="PF00643">
    <property type="entry name" value="zf-B_box"/>
    <property type="match status" value="1"/>
</dbReference>
<gene>
    <name evidence="27" type="ORF">HJG60_012864</name>
</gene>
<dbReference type="GO" id="GO:0031410">
    <property type="term" value="C:cytoplasmic vesicle"/>
    <property type="evidence" value="ECO:0007669"/>
    <property type="project" value="UniProtKB-KW"/>
</dbReference>
<evidence type="ECO:0000259" key="25">
    <source>
        <dbReference type="PROSITE" id="PS50119"/>
    </source>
</evidence>
<keyword evidence="9" id="KW-0493">Microtubule</keyword>
<dbReference type="Pfam" id="PF13765">
    <property type="entry name" value="PRY"/>
    <property type="match status" value="1"/>
</dbReference>
<evidence type="ECO:0000259" key="26">
    <source>
        <dbReference type="PROSITE" id="PS50824"/>
    </source>
</evidence>
<keyword evidence="13" id="KW-0391">Immunity</keyword>
<evidence type="ECO:0000256" key="1">
    <source>
        <dbReference type="ARBA" id="ARBA00004123"/>
    </source>
</evidence>
<dbReference type="Gene3D" id="3.30.160.60">
    <property type="entry name" value="Classic Zinc Finger"/>
    <property type="match status" value="1"/>
</dbReference>
<keyword evidence="12" id="KW-0862">Zinc</keyword>
<dbReference type="GO" id="GO:0030027">
    <property type="term" value="C:lamellipodium"/>
    <property type="evidence" value="ECO:0007669"/>
    <property type="project" value="UniProtKB-SubCell"/>
</dbReference>
<reference evidence="27 28" key="1">
    <citation type="journal article" date="2020" name="Nature">
        <title>Six reference-quality genomes reveal evolution of bat adaptations.</title>
        <authorList>
            <person name="Jebb D."/>
            <person name="Huang Z."/>
            <person name="Pippel M."/>
            <person name="Hughes G.M."/>
            <person name="Lavrichenko K."/>
            <person name="Devanna P."/>
            <person name="Winkler S."/>
            <person name="Jermiin L.S."/>
            <person name="Skirmuntt E.C."/>
            <person name="Katzourakis A."/>
            <person name="Burkitt-Gray L."/>
            <person name="Ray D.A."/>
            <person name="Sullivan K.A.M."/>
            <person name="Roscito J.G."/>
            <person name="Kirilenko B.M."/>
            <person name="Davalos L.M."/>
            <person name="Corthals A.P."/>
            <person name="Power M.L."/>
            <person name="Jones G."/>
            <person name="Ransome R.D."/>
            <person name="Dechmann D.K.N."/>
            <person name="Locatelli A.G."/>
            <person name="Puechmaille S.J."/>
            <person name="Fedrigo O."/>
            <person name="Jarvis E.D."/>
            <person name="Hiller M."/>
            <person name="Vernes S.C."/>
            <person name="Myers E.W."/>
            <person name="Teeling E.C."/>
        </authorList>
    </citation>
    <scope>NUCLEOTIDE SEQUENCE [LARGE SCALE GENOMIC DNA]</scope>
    <source>
        <strain evidence="27">Bat1K_MPI-CBG_1</strain>
    </source>
</reference>
<keyword evidence="15" id="KW-0395">Inflammatory response</keyword>
<dbReference type="GO" id="GO:0008270">
    <property type="term" value="F:zinc ion binding"/>
    <property type="evidence" value="ECO:0007669"/>
    <property type="project" value="UniProtKB-KW"/>
</dbReference>
<feature type="domain" description="Pyrin" evidence="26">
    <location>
        <begin position="1"/>
        <end position="92"/>
    </location>
</feature>
<comment type="subcellular location">
    <subcellularLocation>
        <location evidence="5">Cell projection</location>
        <location evidence="5">Lamellipodium</location>
    </subcellularLocation>
    <subcellularLocation>
        <location evidence="4">Cell projection</location>
        <location evidence="4">Ruffle</location>
    </subcellularLocation>
    <subcellularLocation>
        <location evidence="2">Cytoplasm</location>
        <location evidence="2">Cytoskeleton</location>
    </subcellularLocation>
    <subcellularLocation>
        <location evidence="3">Cytoplasmic vesicle</location>
        <location evidence="3">Autophagosome</location>
    </subcellularLocation>
    <subcellularLocation>
        <location evidence="1">Nucleus</location>
    </subcellularLocation>
</comment>
<dbReference type="GO" id="GO:0006954">
    <property type="term" value="P:inflammatory response"/>
    <property type="evidence" value="ECO:0007669"/>
    <property type="project" value="UniProtKB-KW"/>
</dbReference>
<keyword evidence="6" id="KW-0963">Cytoplasm</keyword>
<evidence type="ECO:0000313" key="27">
    <source>
        <dbReference type="EMBL" id="KAF6125747.1"/>
    </source>
</evidence>
<comment type="subunit">
    <text evidence="21">Homotrimer. Interacts (via the B box-type zinc finger) with PSTPIP1. Interacts (via the B30.2/SPRY domain) with several components of the inflammasome complex, including CASP1 p20 and p10 subunits, CASP5, PYCARD, NLRP1, NLRP2 and NLRP3, as well as with unprocessed IL1B; this interaction may lead to autophagic degradation of these proteins. Component of the AIM2 PANoptosome complex, a multiprotein complex that drives inflammatory cell death (PANoptosis). Interacts with NFKBIA and RELA. Interacts weakly with VASP and ACTR3. Interacts with active ULK1 (phosphorylated on 'Ser-317') and BECN1 simultaneously. Also interacts with ATG16L1 (via WD repeats), and with ATG8 family members, including GABARAP, GABARAPL1 and, to a lesser extent, GABARAPL2, MAP1LC3A/LC3A and MAP1LC3C/LC3C. Interacts with TRIM21. Interacts with YWHAB, YWHAE, YWHAG, YWHAH, YWHAQ and YWHAZ; the interaction is required for the down-regulation of pyrin pro-inflammatory activity.</text>
</comment>
<keyword evidence="10" id="KW-0479">Metal-binding</keyword>
<dbReference type="GO" id="GO:0045087">
    <property type="term" value="P:innate immune response"/>
    <property type="evidence" value="ECO:0007669"/>
    <property type="project" value="UniProtKB-KW"/>
</dbReference>
<evidence type="ECO:0000256" key="5">
    <source>
        <dbReference type="ARBA" id="ARBA00004510"/>
    </source>
</evidence>
<evidence type="ECO:0000256" key="2">
    <source>
        <dbReference type="ARBA" id="ARBA00004245"/>
    </source>
</evidence>
<evidence type="ECO:0000256" key="23">
    <source>
        <dbReference type="PROSITE-ProRule" id="PRU00024"/>
    </source>
</evidence>
<keyword evidence="11 23" id="KW-0863">Zinc-finger</keyword>
<evidence type="ECO:0000256" key="8">
    <source>
        <dbReference type="ARBA" id="ARBA00022588"/>
    </source>
</evidence>
<evidence type="ECO:0000256" key="6">
    <source>
        <dbReference type="ARBA" id="ARBA00022490"/>
    </source>
</evidence>
<protein>
    <recommendedName>
        <fullName evidence="22">Pyrin</fullName>
    </recommendedName>
</protein>
<dbReference type="InterPro" id="IPR003879">
    <property type="entry name" value="Butyrophylin_SPRY"/>
</dbReference>
<evidence type="ECO:0000256" key="4">
    <source>
        <dbReference type="ARBA" id="ARBA00004466"/>
    </source>
</evidence>
<organism evidence="27 28">
    <name type="scientific">Phyllostomus discolor</name>
    <name type="common">pale spear-nosed bat</name>
    <dbReference type="NCBI Taxonomy" id="89673"/>
    <lineage>
        <taxon>Eukaryota</taxon>
        <taxon>Metazoa</taxon>
        <taxon>Chordata</taxon>
        <taxon>Craniata</taxon>
        <taxon>Vertebrata</taxon>
        <taxon>Euteleostomi</taxon>
        <taxon>Mammalia</taxon>
        <taxon>Eutheria</taxon>
        <taxon>Laurasiatheria</taxon>
        <taxon>Chiroptera</taxon>
        <taxon>Yangochiroptera</taxon>
        <taxon>Phyllostomidae</taxon>
        <taxon>Phyllostominae</taxon>
        <taxon>Phyllostomus</taxon>
    </lineage>
</organism>
<keyword evidence="17" id="KW-0206">Cytoskeleton</keyword>
<dbReference type="Pfam" id="PF02758">
    <property type="entry name" value="PYRIN"/>
    <property type="match status" value="1"/>
</dbReference>
<evidence type="ECO:0000256" key="3">
    <source>
        <dbReference type="ARBA" id="ARBA00004419"/>
    </source>
</evidence>
<sequence length="704" mass="78296">MAKTPSDYLLYSLEELVPYDFEKFKFKLKNTSLEKEHPRIPQGQLQTARPVRLATLMLTHYGEKCAVRLTLQVLRAINQHLLAEELHRAIGPEYPIQESGTDCLAMSCLSGENKPKSLRISDGLEGDRQQQSGDGATSQPKAGKGPQKKPQGKRRDQKGSEGLDVQGKPGPRSVTLSSKKSPFPGKPQGEKGSNSSVRLRRNASSAGRLQGLSSGSFAGSPGRKECKISETCVPSKKNRPKSLEFTISSGERELPNLGTLLPQEKIRRENPDSAAILRKVATLDVGATIALEKCSRNPEHFVTMDGEAFRIMLSNMSLAGEEKTWEHPESTTPSEKNKNEEPETPGTSGEATGNELLNPGVPPSSGKKGPQNPGNLVSLGMVTWRPQDEAVCPLCRTQEGDPVGGTRVHNSCSCSIASRDPKTSGGCLPSCPRYQASLPMESSGGFERQEGLLMTCLSPKPLPQCERHRKQAQLLFCEDHGETICLVCSLSQEHRGHWVRPIEEAALEYKDQIQKQLEHLKELRKSGEEQRSQGDKNIVNYLKQTEIQKQKVRYQLEKSHRFLEQQEQLFVAWLEELGQTIGQVRETYGTQVSRDIAPLSKMIEELEAKQCQPEWELMQDIGVTLNRAKTLTVPEPWTTPLEVKEKIHLLHQKSEFMDKSIKHFLETLYSGMETFSVNVLLDAETAQPNLIISDDLKSVRLGNK</sequence>
<dbReference type="InterPro" id="IPR011029">
    <property type="entry name" value="DEATH-like_dom_sf"/>
</dbReference>
<dbReference type="SMART" id="SM01289">
    <property type="entry name" value="PYRIN"/>
    <property type="match status" value="1"/>
</dbReference>
<dbReference type="InterPro" id="IPR050143">
    <property type="entry name" value="TRIM/RBCC"/>
</dbReference>
<keyword evidence="8" id="KW-0399">Innate immunity</keyword>
<dbReference type="GO" id="GO:0050727">
    <property type="term" value="P:regulation of inflammatory response"/>
    <property type="evidence" value="ECO:0007669"/>
    <property type="project" value="UniProtKB-ARBA"/>
</dbReference>
<dbReference type="GO" id="GO:0005776">
    <property type="term" value="C:autophagosome"/>
    <property type="evidence" value="ECO:0007669"/>
    <property type="project" value="UniProtKB-SubCell"/>
</dbReference>
<evidence type="ECO:0000256" key="7">
    <source>
        <dbReference type="ARBA" id="ARBA00022553"/>
    </source>
</evidence>
<dbReference type="PROSITE" id="PS50824">
    <property type="entry name" value="DAPIN"/>
    <property type="match status" value="1"/>
</dbReference>
<dbReference type="SUPFAM" id="SSF47986">
    <property type="entry name" value="DEATH domain"/>
    <property type="match status" value="1"/>
</dbReference>
<dbReference type="GO" id="GO:0005874">
    <property type="term" value="C:microtubule"/>
    <property type="evidence" value="ECO:0007669"/>
    <property type="project" value="UniProtKB-KW"/>
</dbReference>
<feature type="domain" description="B box-type" evidence="25">
    <location>
        <begin position="460"/>
        <end position="502"/>
    </location>
</feature>
<evidence type="ECO:0000256" key="10">
    <source>
        <dbReference type="ARBA" id="ARBA00022723"/>
    </source>
</evidence>
<dbReference type="FunFam" id="1.10.533.10:FF:000048">
    <property type="entry name" value="MEFV, pyrin innate immunity regulator"/>
    <property type="match status" value="1"/>
</dbReference>
<name>A0A834B900_9CHIR</name>
<feature type="compositionally biased region" description="Polar residues" evidence="24">
    <location>
        <begin position="191"/>
        <end position="217"/>
    </location>
</feature>
<proteinExistence type="predicted"/>
<evidence type="ECO:0000256" key="22">
    <source>
        <dbReference type="ARBA" id="ARBA00071077"/>
    </source>
</evidence>
<accession>A0A834B900</accession>
<dbReference type="CDD" id="cd08321">
    <property type="entry name" value="Pyrin_ASC-like"/>
    <property type="match status" value="1"/>
</dbReference>
<keyword evidence="14" id="KW-0175">Coiled coil</keyword>
<dbReference type="AlphaFoldDB" id="A0A834B900"/>
<dbReference type="InterPro" id="IPR006574">
    <property type="entry name" value="PRY"/>
</dbReference>
<evidence type="ECO:0000256" key="9">
    <source>
        <dbReference type="ARBA" id="ARBA00022701"/>
    </source>
</evidence>
<dbReference type="EMBL" id="JABVXQ010000002">
    <property type="protein sequence ID" value="KAF6125747.1"/>
    <property type="molecule type" value="Genomic_DNA"/>
</dbReference>
<keyword evidence="19" id="KW-0966">Cell projection</keyword>
<keyword evidence="7" id="KW-0597">Phosphoprotein</keyword>
<evidence type="ECO:0000256" key="21">
    <source>
        <dbReference type="ARBA" id="ARBA00066012"/>
    </source>
</evidence>
<keyword evidence="18" id="KW-0539">Nucleus</keyword>
<comment type="caution">
    <text evidence="27">The sequence shown here is derived from an EMBL/GenBank/DDBJ whole genome shotgun (WGS) entry which is preliminary data.</text>
</comment>
<evidence type="ECO:0000313" key="28">
    <source>
        <dbReference type="Proteomes" id="UP000664940"/>
    </source>
</evidence>
<keyword evidence="16" id="KW-0009">Actin-binding</keyword>
<keyword evidence="20" id="KW-0968">Cytoplasmic vesicle</keyword>
<evidence type="ECO:0000256" key="24">
    <source>
        <dbReference type="SAM" id="MobiDB-lite"/>
    </source>
</evidence>
<dbReference type="PRINTS" id="PR01407">
    <property type="entry name" value="BUTYPHLNCDUF"/>
</dbReference>
<evidence type="ECO:0000256" key="17">
    <source>
        <dbReference type="ARBA" id="ARBA00023212"/>
    </source>
</evidence>
<dbReference type="GO" id="GO:0001726">
    <property type="term" value="C:ruffle"/>
    <property type="evidence" value="ECO:0007669"/>
    <property type="project" value="UniProtKB-SubCell"/>
</dbReference>
<feature type="region of interest" description="Disordered" evidence="24">
    <location>
        <begin position="116"/>
        <end position="225"/>
    </location>
</feature>
<evidence type="ECO:0000256" key="16">
    <source>
        <dbReference type="ARBA" id="ARBA00023203"/>
    </source>
</evidence>
<dbReference type="GO" id="GO:0032731">
    <property type="term" value="P:positive regulation of interleukin-1 beta production"/>
    <property type="evidence" value="ECO:0007669"/>
    <property type="project" value="UniProtKB-ARBA"/>
</dbReference>
<dbReference type="PROSITE" id="PS50119">
    <property type="entry name" value="ZF_BBOX"/>
    <property type="match status" value="1"/>
</dbReference>
<dbReference type="GO" id="GO:0005634">
    <property type="term" value="C:nucleus"/>
    <property type="evidence" value="ECO:0007669"/>
    <property type="project" value="UniProtKB-SubCell"/>
</dbReference>
<dbReference type="GO" id="GO:0003779">
    <property type="term" value="F:actin binding"/>
    <property type="evidence" value="ECO:0007669"/>
    <property type="project" value="UniProtKB-KW"/>
</dbReference>
<dbReference type="Proteomes" id="UP000664940">
    <property type="component" value="Unassembled WGS sequence"/>
</dbReference>
<evidence type="ECO:0000256" key="19">
    <source>
        <dbReference type="ARBA" id="ARBA00023273"/>
    </source>
</evidence>
<evidence type="ECO:0000256" key="11">
    <source>
        <dbReference type="ARBA" id="ARBA00022771"/>
    </source>
</evidence>
<dbReference type="PANTHER" id="PTHR24103">
    <property type="entry name" value="E3 UBIQUITIN-PROTEIN LIGASE TRIM"/>
    <property type="match status" value="1"/>
</dbReference>
<evidence type="ECO:0000256" key="15">
    <source>
        <dbReference type="ARBA" id="ARBA00023198"/>
    </source>
</evidence>
<feature type="region of interest" description="Disordered" evidence="24">
    <location>
        <begin position="320"/>
        <end position="376"/>
    </location>
</feature>
<dbReference type="InterPro" id="IPR004020">
    <property type="entry name" value="DAPIN"/>
</dbReference>
<evidence type="ECO:0000256" key="14">
    <source>
        <dbReference type="ARBA" id="ARBA00023054"/>
    </source>
</evidence>
<evidence type="ECO:0000256" key="12">
    <source>
        <dbReference type="ARBA" id="ARBA00022833"/>
    </source>
</evidence>